<dbReference type="Proteomes" id="UP000253083">
    <property type="component" value="Unassembled WGS sequence"/>
</dbReference>
<dbReference type="GO" id="GO:0007155">
    <property type="term" value="P:cell adhesion"/>
    <property type="evidence" value="ECO:0007669"/>
    <property type="project" value="InterPro"/>
</dbReference>
<dbReference type="PANTHER" id="PTHR10199">
    <property type="entry name" value="THROMBOSPONDIN"/>
    <property type="match status" value="1"/>
</dbReference>
<feature type="domain" description="DUF7933" evidence="3">
    <location>
        <begin position="717"/>
        <end position="832"/>
    </location>
</feature>
<proteinExistence type="predicted"/>
<feature type="domain" description="DUF7933" evidence="3">
    <location>
        <begin position="309"/>
        <end position="432"/>
    </location>
</feature>
<feature type="domain" description="DUF7933" evidence="3">
    <location>
        <begin position="984"/>
        <end position="1108"/>
    </location>
</feature>
<keyword evidence="5" id="KW-1185">Reference proteome</keyword>
<gene>
    <name evidence="4" type="ORF">DFR28_102421</name>
</gene>
<evidence type="ECO:0000313" key="5">
    <source>
        <dbReference type="Proteomes" id="UP000253083"/>
    </source>
</evidence>
<feature type="domain" description="DUF7933" evidence="3">
    <location>
        <begin position="172"/>
        <end position="304"/>
    </location>
</feature>
<dbReference type="Pfam" id="PF02412">
    <property type="entry name" value="TSP_3"/>
    <property type="match status" value="2"/>
</dbReference>
<evidence type="ECO:0000256" key="1">
    <source>
        <dbReference type="ARBA" id="ARBA00022729"/>
    </source>
</evidence>
<evidence type="ECO:0000256" key="2">
    <source>
        <dbReference type="ARBA" id="ARBA00022837"/>
    </source>
</evidence>
<feature type="domain" description="DUF7933" evidence="3">
    <location>
        <begin position="852"/>
        <end position="973"/>
    </location>
</feature>
<feature type="domain" description="DUF7933" evidence="3">
    <location>
        <begin position="41"/>
        <end position="167"/>
    </location>
</feature>
<dbReference type="InParanoid" id="A0A395JN29"/>
<protein>
    <submittedName>
        <fullName evidence="4">Putative repeat protein (TIGR01451 family)</fullName>
    </submittedName>
</protein>
<keyword evidence="2" id="KW-0106">Calcium</keyword>
<dbReference type="InterPro" id="IPR028974">
    <property type="entry name" value="TSP_type-3_rpt"/>
</dbReference>
<dbReference type="OrthoDB" id="9773411at2"/>
<comment type="caution">
    <text evidence="4">The sequence shown here is derived from an EMBL/GenBank/DDBJ whole genome shotgun (WGS) entry which is preliminary data.</text>
</comment>
<name>A0A395JN29_9GAMM</name>
<dbReference type="Pfam" id="PF25564">
    <property type="entry name" value="DUF7933"/>
    <property type="match status" value="9"/>
</dbReference>
<dbReference type="InterPro" id="IPR057693">
    <property type="entry name" value="DUF7933"/>
</dbReference>
<sequence length="1362" mass="137082">MMKISRTLRAILPASLKIIVIMLIGIFSHLASAGIAVSSLTFNNNFSPNTIGPGSTTTLQFTLSNPSGLPATDLAFSNTLPVGLTIADPAIANHNCGASALFTATSGSNSITFFGGSLAPGETCTATVNVVSNATPVSGAPVIHTNQPSQLTSTNSSATATNADLNVTAERPGFSKIFSPSTIAPGQTSQLTFTIDNSANQSNIATLSFTDDLPTGLVISENTLATTDCGTELIPPTLTAVPNSSSIVFFANSFYPNFAALDAGQTCEVSLEVKAEAAGEYNTISSDLSAGGQTSGKASASLSVPRQFLAKSFLDDPVAPGGSVDLAFTLTNLTRNATATNIAFTDDLNAALSGLTYSTLKSNSCGGSVSGLGTTAITLNGGALPAESSCTIVTTLNVPTGAASGLYPSTTSAASVLLDGSPFTSNTASDRLEISTAPKVTMSFSPQTIRASDSTTLSYTVTNNSTTSSATDISFSTEFPIMLQTATSLPATESCGTGSTVTFFPASFDPARLTLSGGDLAPAGSPGDTCTFSITFDSSADASTGSYPVTLENGSSTVDGATRTIKPATTSITILPVPSISKTFVDSPVAPGGTVTLEYRISYPEEASEPATAISFTDDFSAVLVGLTANLPSTPDPACGAGSALTGSASDTILNFSGGSLLPGESCVFSVVLGVPQNASSQTITSATSELGAIIGTLPATSAPASADLVIASLQLSSTFIESPNLPGDLVTLRFTIDKAEITDTASSIFFTDNLNAALSGLAAVAPFPTDPCGSGSSLSGTTFLIMSGGSLPSGVASCTFDILVQIPAAANDSVYVNTTSNLTAQINGSASALVFNAASSELVIDTKRLSITKAFAHDTVVAGASTSLNFTLTNLDAVNEITQVAFSDNLETMLSGASVSGLPISVCGGTLTAISGNSIDFSGGVLTANGVCSFSVPITTPANSTPGNYLNTTSDITGAIGAATVSGEPATDDFELVALDVSLAKEFSDMSVQAGGTTSLTFTIINNSPATVASPMVFSDNLDSMISGLIATNLPLVDVCGTGSLVSGTSQIALTGGNLSASGGTCSFTVELAIPISATPGLTTNITSPLSIQGLTIAAPATAQLTIIPATPPVFSKAFSPTTVDTDIASRLTFVINNTASASVASNLDFIDNLPAGLVIATPANALTSCTGGTLSAVAGSSLISYTGGTVAAGNTCSLSVDTVSSTSGLFINVSGDLTSSIGNSGVASATLTVSDANLNDNDNDSILNSVDNCPSIPNPTQADFDSDGLGDACDSDDDGDGMPDSFELANGLDPFNSFDQQADADADGFTNLEEFNFGSNPNIADTDTNNNGIPDLVDQRRRNTSPLPAILLLLDEQTPD</sequence>
<feature type="domain" description="DUF7933" evidence="3">
    <location>
        <begin position="1114"/>
        <end position="1235"/>
    </location>
</feature>
<evidence type="ECO:0000259" key="3">
    <source>
        <dbReference type="Pfam" id="PF25564"/>
    </source>
</evidence>
<dbReference type="RefSeq" id="WP_113953809.1">
    <property type="nucleotide sequence ID" value="NZ_QNRT01000002.1"/>
</dbReference>
<dbReference type="EMBL" id="QNRT01000002">
    <property type="protein sequence ID" value="RBP51004.1"/>
    <property type="molecule type" value="Genomic_DNA"/>
</dbReference>
<feature type="domain" description="DUF7933" evidence="3">
    <location>
        <begin position="578"/>
        <end position="711"/>
    </location>
</feature>
<keyword evidence="1" id="KW-0732">Signal</keyword>
<reference evidence="4 5" key="1">
    <citation type="submission" date="2018-06" db="EMBL/GenBank/DDBJ databases">
        <title>Genomic Encyclopedia of Type Strains, Phase IV (KMG-IV): sequencing the most valuable type-strain genomes for metagenomic binning, comparative biology and taxonomic classification.</title>
        <authorList>
            <person name="Goeker M."/>
        </authorList>
    </citation>
    <scope>NUCLEOTIDE SEQUENCE [LARGE SCALE GENOMIC DNA]</scope>
    <source>
        <strain evidence="4 5">DSM 24032</strain>
    </source>
</reference>
<feature type="domain" description="DUF7933" evidence="3">
    <location>
        <begin position="438"/>
        <end position="557"/>
    </location>
</feature>
<dbReference type="InterPro" id="IPR003367">
    <property type="entry name" value="Thrombospondin_3-like_rpt"/>
</dbReference>
<accession>A0A395JN29</accession>
<dbReference type="Gene3D" id="4.10.1080.10">
    <property type="entry name" value="TSP type-3 repeat"/>
    <property type="match status" value="1"/>
</dbReference>
<dbReference type="GO" id="GO:0005509">
    <property type="term" value="F:calcium ion binding"/>
    <property type="evidence" value="ECO:0007669"/>
    <property type="project" value="InterPro"/>
</dbReference>
<evidence type="ECO:0000313" key="4">
    <source>
        <dbReference type="EMBL" id="RBP51004.1"/>
    </source>
</evidence>
<dbReference type="SUPFAM" id="SSF103647">
    <property type="entry name" value="TSP type-3 repeat"/>
    <property type="match status" value="1"/>
</dbReference>
<organism evidence="4 5">
    <name type="scientific">Arenicella xantha</name>
    <dbReference type="NCBI Taxonomy" id="644221"/>
    <lineage>
        <taxon>Bacteria</taxon>
        <taxon>Pseudomonadati</taxon>
        <taxon>Pseudomonadota</taxon>
        <taxon>Gammaproteobacteria</taxon>
        <taxon>Arenicellales</taxon>
        <taxon>Arenicellaceae</taxon>
        <taxon>Arenicella</taxon>
    </lineage>
</organism>